<reference evidence="1" key="2">
    <citation type="journal article" date="2015" name="Data Brief">
        <title>Shoot transcriptome of the giant reed, Arundo donax.</title>
        <authorList>
            <person name="Barrero R.A."/>
            <person name="Guerrero F.D."/>
            <person name="Moolhuijzen P."/>
            <person name="Goolsby J.A."/>
            <person name="Tidwell J."/>
            <person name="Bellgard S.E."/>
            <person name="Bellgard M.I."/>
        </authorList>
    </citation>
    <scope>NUCLEOTIDE SEQUENCE</scope>
    <source>
        <tissue evidence="1">Shoot tissue taken approximately 20 cm above the soil surface</tissue>
    </source>
</reference>
<accession>A0A0A8Y068</accession>
<reference evidence="1" key="1">
    <citation type="submission" date="2014-09" db="EMBL/GenBank/DDBJ databases">
        <authorList>
            <person name="Magalhaes I.L.F."/>
            <person name="Oliveira U."/>
            <person name="Santos F.R."/>
            <person name="Vidigal T.H.D.A."/>
            <person name="Brescovit A.D."/>
            <person name="Santos A.J."/>
        </authorList>
    </citation>
    <scope>NUCLEOTIDE SEQUENCE</scope>
    <source>
        <tissue evidence="1">Shoot tissue taken approximately 20 cm above the soil surface</tissue>
    </source>
</reference>
<sequence length="29" mass="3389">MGVASKQERKHHGLDLRYLDLFAFICRAI</sequence>
<dbReference type="AlphaFoldDB" id="A0A0A8Y068"/>
<name>A0A0A8Y068_ARUDO</name>
<protein>
    <submittedName>
        <fullName evidence="1">Uncharacterized protein</fullName>
    </submittedName>
</protein>
<evidence type="ECO:0000313" key="1">
    <source>
        <dbReference type="EMBL" id="JAD18270.1"/>
    </source>
</evidence>
<organism evidence="1">
    <name type="scientific">Arundo donax</name>
    <name type="common">Giant reed</name>
    <name type="synonym">Donax arundinaceus</name>
    <dbReference type="NCBI Taxonomy" id="35708"/>
    <lineage>
        <taxon>Eukaryota</taxon>
        <taxon>Viridiplantae</taxon>
        <taxon>Streptophyta</taxon>
        <taxon>Embryophyta</taxon>
        <taxon>Tracheophyta</taxon>
        <taxon>Spermatophyta</taxon>
        <taxon>Magnoliopsida</taxon>
        <taxon>Liliopsida</taxon>
        <taxon>Poales</taxon>
        <taxon>Poaceae</taxon>
        <taxon>PACMAD clade</taxon>
        <taxon>Arundinoideae</taxon>
        <taxon>Arundineae</taxon>
        <taxon>Arundo</taxon>
    </lineage>
</organism>
<proteinExistence type="predicted"/>
<dbReference type="EMBL" id="GBRH01279625">
    <property type="protein sequence ID" value="JAD18270.1"/>
    <property type="molecule type" value="Transcribed_RNA"/>
</dbReference>